<dbReference type="PANTHER" id="PTHR12586">
    <property type="entry name" value="CDP-DIACYLGLYCEROL--SERINE O-PHOSPHATIDYLTRANSFERASE"/>
    <property type="match status" value="1"/>
</dbReference>
<dbReference type="SMART" id="SM00155">
    <property type="entry name" value="PLDc"/>
    <property type="match status" value="1"/>
</dbReference>
<evidence type="ECO:0000259" key="17">
    <source>
        <dbReference type="PROSITE" id="PS50035"/>
    </source>
</evidence>
<comment type="function">
    <text evidence="2 16">Functions in the biosynthesis of the anionic phospholipids phosphatidylglycerol and cardiolipin.</text>
</comment>
<reference evidence="19" key="1">
    <citation type="submission" date="2023-01" db="EMBL/GenBank/DDBJ databases">
        <title>Key to firefly adult light organ development and bioluminescence: homeobox transcription factors regulate luciferase expression and transportation to peroxisome.</title>
        <authorList>
            <person name="Fu X."/>
        </authorList>
    </citation>
    <scope>NUCLEOTIDE SEQUENCE [LARGE SCALE GENOMIC DNA]</scope>
</reference>
<evidence type="ECO:0000313" key="18">
    <source>
        <dbReference type="EMBL" id="KAK4874833.1"/>
    </source>
</evidence>
<keyword evidence="13 16" id="KW-0594">Phospholipid biosynthesis</keyword>
<evidence type="ECO:0000256" key="15">
    <source>
        <dbReference type="ARBA" id="ARBA00048586"/>
    </source>
</evidence>
<dbReference type="AlphaFoldDB" id="A0AAN7QDQ8"/>
<dbReference type="SMART" id="SM00849">
    <property type="entry name" value="Lactamase_B"/>
    <property type="match status" value="1"/>
</dbReference>
<keyword evidence="11" id="KW-0862">Zinc</keyword>
<dbReference type="HAMAP" id="MF_01374">
    <property type="entry name" value="Glyoxalase_2"/>
    <property type="match status" value="1"/>
</dbReference>
<dbReference type="GO" id="GO:0008444">
    <property type="term" value="F:CDP-diacylglycerol-glycerol-3-phosphate 3-phosphatidyltransferase activity"/>
    <property type="evidence" value="ECO:0007669"/>
    <property type="project" value="UniProtKB-EC"/>
</dbReference>
<evidence type="ECO:0000256" key="7">
    <source>
        <dbReference type="ARBA" id="ARBA00022679"/>
    </source>
</evidence>
<dbReference type="CDD" id="cd09135">
    <property type="entry name" value="PLDc_PGS1_euk_1"/>
    <property type="match status" value="1"/>
</dbReference>
<dbReference type="InterPro" id="IPR032282">
    <property type="entry name" value="HAGH_C"/>
</dbReference>
<dbReference type="Gene3D" id="3.30.870.10">
    <property type="entry name" value="Endonuclease Chain A"/>
    <property type="match status" value="2"/>
</dbReference>
<comment type="catalytic activity">
    <reaction evidence="15 16">
        <text>a CDP-1,2-diacyl-sn-glycerol + sn-glycerol 3-phosphate = a 1,2-diacyl-sn-glycero-3-phospho-(1'-sn-glycero-3'-phosphate) + CMP + H(+)</text>
        <dbReference type="Rhea" id="RHEA:12593"/>
        <dbReference type="ChEBI" id="CHEBI:15378"/>
        <dbReference type="ChEBI" id="CHEBI:57597"/>
        <dbReference type="ChEBI" id="CHEBI:58332"/>
        <dbReference type="ChEBI" id="CHEBI:60110"/>
        <dbReference type="ChEBI" id="CHEBI:60377"/>
        <dbReference type="EC" id="2.7.8.5"/>
    </reaction>
</comment>
<dbReference type="InterPro" id="IPR017782">
    <property type="entry name" value="Hydroxyacylglutathione_Hdrlase"/>
</dbReference>
<dbReference type="InterPro" id="IPR036866">
    <property type="entry name" value="RibonucZ/Hydroxyglut_hydro"/>
</dbReference>
<dbReference type="CDD" id="cd09137">
    <property type="entry name" value="PLDc_PGS1_euk_2"/>
    <property type="match status" value="1"/>
</dbReference>
<dbReference type="SUPFAM" id="SSF56281">
    <property type="entry name" value="Metallo-hydrolase/oxidoreductase"/>
    <property type="match status" value="1"/>
</dbReference>
<comment type="similarity">
    <text evidence="4">Belongs to the metallo-beta-lactamase superfamily. Glyoxalase II family.</text>
</comment>
<dbReference type="FunFam" id="3.60.15.10:FF:000019">
    <property type="entry name" value="Hydroxyacylglutathione hydrolase, mitochondrial"/>
    <property type="match status" value="1"/>
</dbReference>
<organism evidence="18 19">
    <name type="scientific">Aquatica leii</name>
    <dbReference type="NCBI Taxonomy" id="1421715"/>
    <lineage>
        <taxon>Eukaryota</taxon>
        <taxon>Metazoa</taxon>
        <taxon>Ecdysozoa</taxon>
        <taxon>Arthropoda</taxon>
        <taxon>Hexapoda</taxon>
        <taxon>Insecta</taxon>
        <taxon>Pterygota</taxon>
        <taxon>Neoptera</taxon>
        <taxon>Endopterygota</taxon>
        <taxon>Coleoptera</taxon>
        <taxon>Polyphaga</taxon>
        <taxon>Elateriformia</taxon>
        <taxon>Elateroidea</taxon>
        <taxon>Lampyridae</taxon>
        <taxon>Luciolinae</taxon>
        <taxon>Aquatica</taxon>
    </lineage>
</organism>
<evidence type="ECO:0000256" key="6">
    <source>
        <dbReference type="ARBA" id="ARBA00022516"/>
    </source>
</evidence>
<keyword evidence="19" id="KW-1185">Reference proteome</keyword>
<dbReference type="PROSITE" id="PS50035">
    <property type="entry name" value="PLD"/>
    <property type="match status" value="1"/>
</dbReference>
<evidence type="ECO:0000256" key="16">
    <source>
        <dbReference type="RuleBase" id="RU365024"/>
    </source>
</evidence>
<dbReference type="GO" id="GO:0032049">
    <property type="term" value="P:cardiolipin biosynthetic process"/>
    <property type="evidence" value="ECO:0007669"/>
    <property type="project" value="InterPro"/>
</dbReference>
<keyword evidence="16" id="KW-0067">ATP-binding</keyword>
<evidence type="ECO:0000313" key="19">
    <source>
        <dbReference type="Proteomes" id="UP001353858"/>
    </source>
</evidence>
<keyword evidence="16" id="KW-0547">Nucleotide-binding</keyword>
<proteinExistence type="inferred from homology"/>
<keyword evidence="8" id="KW-0479">Metal-binding</keyword>
<dbReference type="SUPFAM" id="SSF56024">
    <property type="entry name" value="Phospholipase D/nuclease"/>
    <property type="match status" value="1"/>
</dbReference>
<dbReference type="InterPro" id="IPR001279">
    <property type="entry name" value="Metallo-B-lactamas"/>
</dbReference>
<dbReference type="InterPro" id="IPR035680">
    <property type="entry name" value="Clx_II_MBL"/>
</dbReference>
<dbReference type="GO" id="GO:0004416">
    <property type="term" value="F:hydroxyacylglutathione hydrolase activity"/>
    <property type="evidence" value="ECO:0007669"/>
    <property type="project" value="InterPro"/>
</dbReference>
<keyword evidence="12 16" id="KW-0443">Lipid metabolism</keyword>
<comment type="pathway">
    <text evidence="3 16">Phospholipid metabolism; phosphatidylglycerol biosynthesis; phosphatidylglycerol from CDP-diacylglycerol: step 1/2.</text>
</comment>
<evidence type="ECO:0000256" key="4">
    <source>
        <dbReference type="ARBA" id="ARBA00006759"/>
    </source>
</evidence>
<comment type="subcellular location">
    <subcellularLocation>
        <location evidence="16">Mitochondrion</location>
    </subcellularLocation>
</comment>
<evidence type="ECO:0000256" key="2">
    <source>
        <dbReference type="ARBA" id="ARBA00003537"/>
    </source>
</evidence>
<dbReference type="GO" id="GO:0005739">
    <property type="term" value="C:mitochondrion"/>
    <property type="evidence" value="ECO:0007669"/>
    <property type="project" value="UniProtKB-SubCell"/>
</dbReference>
<dbReference type="Proteomes" id="UP001353858">
    <property type="component" value="Unassembled WGS sequence"/>
</dbReference>
<dbReference type="EC" id="2.7.8.5" evidence="16"/>
<accession>A0AAN7QDQ8</accession>
<protein>
    <recommendedName>
        <fullName evidence="16">CDP-diacylglycerol--glycerol-3-phosphate 3-phosphatidyltransferase</fullName>
        <ecNumber evidence="16">2.7.8.5</ecNumber>
    </recommendedName>
</protein>
<keyword evidence="16" id="KW-0496">Mitochondrion</keyword>
<dbReference type="CDD" id="cd07723">
    <property type="entry name" value="hydroxyacylglutathione_hydrolase_MBL-fold"/>
    <property type="match status" value="1"/>
</dbReference>
<dbReference type="NCBIfam" id="TIGR03413">
    <property type="entry name" value="GSH_gloB"/>
    <property type="match status" value="1"/>
</dbReference>
<dbReference type="GO" id="GO:0046872">
    <property type="term" value="F:metal ion binding"/>
    <property type="evidence" value="ECO:0007669"/>
    <property type="project" value="UniProtKB-KW"/>
</dbReference>
<dbReference type="Gene3D" id="3.60.15.10">
    <property type="entry name" value="Ribonuclease Z/Hydroxyacylglutathione hydrolase-like"/>
    <property type="match status" value="1"/>
</dbReference>
<evidence type="ECO:0000256" key="12">
    <source>
        <dbReference type="ARBA" id="ARBA00023098"/>
    </source>
</evidence>
<evidence type="ECO:0000256" key="8">
    <source>
        <dbReference type="ARBA" id="ARBA00022723"/>
    </source>
</evidence>
<evidence type="ECO:0000256" key="3">
    <source>
        <dbReference type="ARBA" id="ARBA00005042"/>
    </source>
</evidence>
<dbReference type="InterPro" id="IPR016270">
    <property type="entry name" value="PGS1"/>
</dbReference>
<name>A0AAN7QDQ8_9COLE</name>
<evidence type="ECO:0000256" key="11">
    <source>
        <dbReference type="ARBA" id="ARBA00022833"/>
    </source>
</evidence>
<dbReference type="InterPro" id="IPR025202">
    <property type="entry name" value="PLD-like_dom"/>
</dbReference>
<dbReference type="Pfam" id="PF13091">
    <property type="entry name" value="PLDc_2"/>
    <property type="match status" value="1"/>
</dbReference>
<gene>
    <name evidence="18" type="ORF">RN001_014193</name>
</gene>
<keyword evidence="7 16" id="KW-0808">Transferase</keyword>
<evidence type="ECO:0000256" key="13">
    <source>
        <dbReference type="ARBA" id="ARBA00023209"/>
    </source>
</evidence>
<keyword evidence="6 16" id="KW-0444">Lipid biosynthesis</keyword>
<sequence length="743" mass="84792">MIRRVLNSVLEPIQNFQAERPIYPSPFTAKETLPLNWLSSVAPCFPVHANDVAILSEPHQFYEALVNNCKSAKNRVTLASLYFGNGNLEQKLVKTLLQNENFNKVKIRILLDYTRGSRYTNNSRVILRPLLKGNDHNCNVSLYHTPVLRGLLKRLTPDRWNELLGLQHMKLYIFDDTLIISGANLSNDYFTNRQDRYFVIKDKSLCDFYDGLVNRVQQFSLQMDKEDNLSLNPQWSQMPYEGKFNNFVNKAGDLIESYLVRCREEQNMCLREGYDTWVFPLVQMGQLGVEQDALVTTRLFAEAPQDSNLYIATGYFNLTTEYIDTIVQNCMANCKLLMAHPNANGFRGAPFPAGGIPDAYSLIAQYFKTKLQKFGQSQRVTFQEYLREGWTYHGKGLWYYPPENQLPCMTLIGSPNFGERSVKRDLETQIAIITESDKLRKEMHEECARLPDSCVQRLISIYYRANAFRKFGRRGSHSAQNIINFEKMKIRILPALSDNYMYLVIDETTKQAAIVDPVSPETVLEAVNEEGVNLTKVLTTHHHWDHAGGNEELVKKSETALDVYGGDQRINSLTHRVKHGDKFSIGNINVECLYTPCHTSGHICYYLTAEGQTPAIFTGDTLFVAGCGKFFEGTAEQMYNALVNKLGSLPAKTQIFCGHEYTVQNLKFAQHVEKDNADIQEKLKWAIDQRQRGLPTVPSTIAEEKLINPFMRVEIDNVLRHSGEREPIAAMASIRKEKDGFKG</sequence>
<dbReference type="InterPro" id="IPR001736">
    <property type="entry name" value="PLipase_D/transphosphatidylase"/>
</dbReference>
<keyword evidence="10" id="KW-0378">Hydrolase</keyword>
<keyword evidence="14 16" id="KW-1208">Phospholipid metabolism</keyword>
<evidence type="ECO:0000256" key="10">
    <source>
        <dbReference type="ARBA" id="ARBA00022801"/>
    </source>
</evidence>
<evidence type="ECO:0000256" key="5">
    <source>
        <dbReference type="ARBA" id="ARBA00010682"/>
    </source>
</evidence>
<feature type="domain" description="PLD phosphodiesterase" evidence="17">
    <location>
        <begin position="163"/>
        <end position="189"/>
    </location>
</feature>
<dbReference type="Pfam" id="PF16123">
    <property type="entry name" value="HAGH_C"/>
    <property type="match status" value="1"/>
</dbReference>
<comment type="caution">
    <text evidence="18">The sequence shown here is derived from an EMBL/GenBank/DDBJ whole genome shotgun (WGS) entry which is preliminary data.</text>
</comment>
<dbReference type="PANTHER" id="PTHR12586:SF1">
    <property type="entry name" value="CDP-DIACYLGLYCEROL--GLYCEROL-3-PHOSPHATE 3-PHOSPHATIDYLTRANSFERASE, MITOCHONDRIAL"/>
    <property type="match status" value="1"/>
</dbReference>
<dbReference type="GO" id="GO:0031123">
    <property type="term" value="P:RNA 3'-end processing"/>
    <property type="evidence" value="ECO:0007669"/>
    <property type="project" value="UniProtKB-ARBA"/>
</dbReference>
<dbReference type="GO" id="GO:0005524">
    <property type="term" value="F:ATP binding"/>
    <property type="evidence" value="ECO:0007669"/>
    <property type="project" value="UniProtKB-KW"/>
</dbReference>
<comment type="similarity">
    <text evidence="5 16">Belongs to the CDP-alcohol phosphatidyltransferase class-II family.</text>
</comment>
<dbReference type="GO" id="GO:0019243">
    <property type="term" value="P:methylglyoxal catabolic process to D-lactate via S-lactoyl-glutathione"/>
    <property type="evidence" value="ECO:0007669"/>
    <property type="project" value="InterPro"/>
</dbReference>
<evidence type="ECO:0000256" key="1">
    <source>
        <dbReference type="ARBA" id="ARBA00001947"/>
    </source>
</evidence>
<dbReference type="Pfam" id="PF00753">
    <property type="entry name" value="Lactamase_B"/>
    <property type="match status" value="1"/>
</dbReference>
<evidence type="ECO:0000256" key="14">
    <source>
        <dbReference type="ARBA" id="ARBA00023264"/>
    </source>
</evidence>
<evidence type="ECO:0000256" key="9">
    <source>
        <dbReference type="ARBA" id="ARBA00022737"/>
    </source>
</evidence>
<comment type="cofactor">
    <cofactor evidence="1">
        <name>Zn(2+)</name>
        <dbReference type="ChEBI" id="CHEBI:29105"/>
    </cofactor>
</comment>
<dbReference type="EMBL" id="JARPUR010000006">
    <property type="protein sequence ID" value="KAK4874833.1"/>
    <property type="molecule type" value="Genomic_DNA"/>
</dbReference>
<keyword evidence="9" id="KW-0677">Repeat</keyword>